<dbReference type="Pfam" id="PF13344">
    <property type="entry name" value="Hydrolase_6"/>
    <property type="match status" value="1"/>
</dbReference>
<dbReference type="Proteomes" id="UP000198426">
    <property type="component" value="Unassembled WGS sequence"/>
</dbReference>
<dbReference type="SUPFAM" id="SSF56784">
    <property type="entry name" value="HAD-like"/>
    <property type="match status" value="1"/>
</dbReference>
<evidence type="ECO:0000313" key="2">
    <source>
        <dbReference type="Proteomes" id="UP000198426"/>
    </source>
</evidence>
<proteinExistence type="predicted"/>
<dbReference type="PANTHER" id="PTHR19288">
    <property type="entry name" value="4-NITROPHENYLPHOSPHATASE-RELATED"/>
    <property type="match status" value="1"/>
</dbReference>
<evidence type="ECO:0000313" key="1">
    <source>
        <dbReference type="EMBL" id="SNS90544.1"/>
    </source>
</evidence>
<dbReference type="Gene3D" id="3.40.50.1000">
    <property type="entry name" value="HAD superfamily/HAD-like"/>
    <property type="match status" value="2"/>
</dbReference>
<dbReference type="InterPro" id="IPR023214">
    <property type="entry name" value="HAD_sf"/>
</dbReference>
<dbReference type="EMBL" id="FZOY01000004">
    <property type="protein sequence ID" value="SNS90544.1"/>
    <property type="molecule type" value="Genomic_DNA"/>
</dbReference>
<protein>
    <submittedName>
        <fullName evidence="1">HAD-superfamily class IIA hydrolase, TIGR01459</fullName>
    </submittedName>
</protein>
<dbReference type="Pfam" id="PF13242">
    <property type="entry name" value="Hydrolase_like"/>
    <property type="match status" value="1"/>
</dbReference>
<organism evidence="1 2">
    <name type="scientific">Tropicimonas sediminicola</name>
    <dbReference type="NCBI Taxonomy" id="1031541"/>
    <lineage>
        <taxon>Bacteria</taxon>
        <taxon>Pseudomonadati</taxon>
        <taxon>Pseudomonadota</taxon>
        <taxon>Alphaproteobacteria</taxon>
        <taxon>Rhodobacterales</taxon>
        <taxon>Roseobacteraceae</taxon>
        <taxon>Tropicimonas</taxon>
    </lineage>
</organism>
<name>A0A239IDP1_9RHOB</name>
<dbReference type="InterPro" id="IPR006357">
    <property type="entry name" value="HAD-SF_hydro_IIA"/>
</dbReference>
<dbReference type="OrthoDB" id="148966at2"/>
<dbReference type="AlphaFoldDB" id="A0A239IDP1"/>
<gene>
    <name evidence="1" type="ORF">SAMN05421757_104300</name>
</gene>
<dbReference type="InterPro" id="IPR036412">
    <property type="entry name" value="HAD-like_sf"/>
</dbReference>
<keyword evidence="1" id="KW-0378">Hydrolase</keyword>
<dbReference type="PANTHER" id="PTHR19288:SF90">
    <property type="entry name" value="OS08G0542600 PROTEIN"/>
    <property type="match status" value="1"/>
</dbReference>
<dbReference type="RefSeq" id="WP_089233384.1">
    <property type="nucleotide sequence ID" value="NZ_FZOY01000004.1"/>
</dbReference>
<dbReference type="NCBIfam" id="TIGR01460">
    <property type="entry name" value="HAD-SF-IIA"/>
    <property type="match status" value="1"/>
</dbReference>
<sequence>MIRLTSAEAFEAYERARGRLPAPRQSSAAPVEAATLAEIADRFDVFLLDAYGVLNIGNNAIPGTAERIEALRQGGKRVLVVSNAASLTRQDLGEKYHRLGYDFDLADIVSSRAALAVALEAQAPRCWGVMAPPEARLDDLCNARMISLEDDPAAYAEADGFLLVGSDTWTETRQALLEDSLRAAPRPVLVANPDIIAPRDEGFSAEPGYFAHRIADRLGIEPAFYGKPFANIYDLALARIGREVPPSRVLMVGDSLHTDILGAQTAGVASALVAEFGFFEGLDIPNAIARTAIVPDFIIRRP</sequence>
<dbReference type="GO" id="GO:0016791">
    <property type="term" value="F:phosphatase activity"/>
    <property type="evidence" value="ECO:0007669"/>
    <property type="project" value="TreeGrafter"/>
</dbReference>
<dbReference type="GO" id="GO:0005737">
    <property type="term" value="C:cytoplasm"/>
    <property type="evidence" value="ECO:0007669"/>
    <property type="project" value="TreeGrafter"/>
</dbReference>
<keyword evidence="2" id="KW-1185">Reference proteome</keyword>
<reference evidence="1 2" key="1">
    <citation type="submission" date="2017-06" db="EMBL/GenBank/DDBJ databases">
        <authorList>
            <person name="Kim H.J."/>
            <person name="Triplett B.A."/>
        </authorList>
    </citation>
    <scope>NUCLEOTIDE SEQUENCE [LARGE SCALE GENOMIC DNA]</scope>
    <source>
        <strain evidence="1 2">DSM 29339</strain>
    </source>
</reference>
<accession>A0A239IDP1</accession>